<dbReference type="Proteomes" id="UP000032430">
    <property type="component" value="Chromosome I"/>
</dbReference>
<evidence type="ECO:0000313" key="3">
    <source>
        <dbReference type="Proteomes" id="UP000032430"/>
    </source>
</evidence>
<dbReference type="OrthoDB" id="10013925at2"/>
<dbReference type="AlphaFoldDB" id="A0A098G4N4"/>
<dbReference type="HOGENOM" id="CLU_2070148_0_0_6"/>
<keyword evidence="1" id="KW-0472">Membrane</keyword>
<dbReference type="STRING" id="1212491.LFA_1541"/>
<dbReference type="KEGG" id="lfa:LFA_1541"/>
<organism evidence="2 3">
    <name type="scientific">Legionella fallonii LLAP-10</name>
    <dbReference type="NCBI Taxonomy" id="1212491"/>
    <lineage>
        <taxon>Bacteria</taxon>
        <taxon>Pseudomonadati</taxon>
        <taxon>Pseudomonadota</taxon>
        <taxon>Gammaproteobacteria</taxon>
        <taxon>Legionellales</taxon>
        <taxon>Legionellaceae</taxon>
        <taxon>Legionella</taxon>
    </lineage>
</organism>
<evidence type="ECO:0000256" key="1">
    <source>
        <dbReference type="SAM" id="Phobius"/>
    </source>
</evidence>
<keyword evidence="1" id="KW-0812">Transmembrane</keyword>
<dbReference type="RefSeq" id="WP_045095529.1">
    <property type="nucleotide sequence ID" value="NZ_LN614827.1"/>
</dbReference>
<gene>
    <name evidence="2" type="ORF">LFA_1541</name>
</gene>
<keyword evidence="3" id="KW-1185">Reference proteome</keyword>
<accession>A0A098G4N4</accession>
<proteinExistence type="predicted"/>
<feature type="transmembrane region" description="Helical" evidence="1">
    <location>
        <begin position="44"/>
        <end position="64"/>
    </location>
</feature>
<name>A0A098G4N4_9GAMM</name>
<sequence>MKIGAGKKDVTQYNRANAMTPLNWMCGISETILLPTATINYSNWLGIASFITFFLILIFYAYMYNHFAKQDPNRLQSEEFNLESKRIAFAYDEHKGIVMKNSTTLIATALPPQDLEEK</sequence>
<protein>
    <submittedName>
        <fullName evidence="2">Uncharacterized protein</fullName>
    </submittedName>
</protein>
<evidence type="ECO:0000313" key="2">
    <source>
        <dbReference type="EMBL" id="CEG56954.1"/>
    </source>
</evidence>
<dbReference type="EMBL" id="LN614827">
    <property type="protein sequence ID" value="CEG56954.1"/>
    <property type="molecule type" value="Genomic_DNA"/>
</dbReference>
<reference evidence="3" key="1">
    <citation type="submission" date="2014-09" db="EMBL/GenBank/DDBJ databases">
        <authorList>
            <person name="Gomez-Valero L."/>
        </authorList>
    </citation>
    <scope>NUCLEOTIDE SEQUENCE [LARGE SCALE GENOMIC DNA]</scope>
    <source>
        <strain evidence="3">ATCC700992</strain>
    </source>
</reference>
<keyword evidence="1" id="KW-1133">Transmembrane helix</keyword>